<comment type="caution">
    <text evidence="1">The sequence shown here is derived from an EMBL/GenBank/DDBJ whole genome shotgun (WGS) entry which is preliminary data.</text>
</comment>
<gene>
    <name evidence="1" type="ORF">V1517DRAFT_26354</name>
</gene>
<dbReference type="EMBL" id="MU970157">
    <property type="protein sequence ID" value="KAK9319863.1"/>
    <property type="molecule type" value="Genomic_DNA"/>
</dbReference>
<proteinExistence type="predicted"/>
<reference evidence="2" key="1">
    <citation type="journal article" date="2024" name="Front. Bioeng. Biotechnol.">
        <title>Genome-scale model development and genomic sequencing of the oleaginous clade Lipomyces.</title>
        <authorList>
            <person name="Czajka J.J."/>
            <person name="Han Y."/>
            <person name="Kim J."/>
            <person name="Mondo S.J."/>
            <person name="Hofstad B.A."/>
            <person name="Robles A."/>
            <person name="Haridas S."/>
            <person name="Riley R."/>
            <person name="LaButti K."/>
            <person name="Pangilinan J."/>
            <person name="Andreopoulos W."/>
            <person name="Lipzen A."/>
            <person name="Yan J."/>
            <person name="Wang M."/>
            <person name="Ng V."/>
            <person name="Grigoriev I.V."/>
            <person name="Spatafora J.W."/>
            <person name="Magnuson J.K."/>
            <person name="Baker S.E."/>
            <person name="Pomraning K.R."/>
        </authorList>
    </citation>
    <scope>NUCLEOTIDE SEQUENCE [LARGE SCALE GENOMIC DNA]</scope>
    <source>
        <strain evidence="2">CBS 10300</strain>
    </source>
</reference>
<keyword evidence="2" id="KW-1185">Reference proteome</keyword>
<dbReference type="Proteomes" id="UP001489719">
    <property type="component" value="Unassembled WGS sequence"/>
</dbReference>
<evidence type="ECO:0000313" key="1">
    <source>
        <dbReference type="EMBL" id="KAK9319863.1"/>
    </source>
</evidence>
<evidence type="ECO:0000313" key="2">
    <source>
        <dbReference type="Proteomes" id="UP001489719"/>
    </source>
</evidence>
<organism evidence="1 2">
    <name type="scientific">Lipomyces orientalis</name>
    <dbReference type="NCBI Taxonomy" id="1233043"/>
    <lineage>
        <taxon>Eukaryota</taxon>
        <taxon>Fungi</taxon>
        <taxon>Dikarya</taxon>
        <taxon>Ascomycota</taxon>
        <taxon>Saccharomycotina</taxon>
        <taxon>Lipomycetes</taxon>
        <taxon>Lipomycetales</taxon>
        <taxon>Lipomycetaceae</taxon>
        <taxon>Lipomyces</taxon>
    </lineage>
</organism>
<sequence length="601" mass="65973">MHSSSSSVLAKVARTRLGTLLAARIKLVDVLGIGAYGVVYAAVDTAAKVRYAVKALLRDPATGEPLANTQNEVLLREISLLTRVHHHPNIVSVADVINRDDGLYVVMEYCAEGDLFLNITEKKRYVGDDELARSVFLQLVDAVYYCHSVGVYHRDLKPENVLVADDGARILLSDFGLATVDRVSYEHGCGSSFYVSPECHSDANQYGYDAAANDVWSLAVILINLTCGRNPWKTATLTDDSFRAYLRSPNYLQRILPVSPELNQILNRMFDTNPHTRITLEELYHAVKTCPRLTVSAEEQQRRIGQYQASRNVYQTTPARTIVDTQTGTMTPPVTPTGGGRTTSPPETPRSSNNPFRKRHAYVCKDSPSPFTEADIKLPRDKRDGLGITVPTNAIAASERLQQALWGTRPTSTASISSLTSGVSTPASSVSSSPRSSADAYYFEQFANQQRLAEPFTDWDINAISQSVYDACDFLDRKSSSSVMESAFFDPVTYQVPPTPQQAQQQLPLSKTPPTPPPRRLSMSSAAKKAMMLRALPAKAAKVAGSRRRIIPNPMPTSDYYGLDGLRDENMYVPPTTTAGTTTTATTTAPIVDDCLCVKLF</sequence>
<name>A0ACC3TFG8_9ASCO</name>
<protein>
    <submittedName>
        <fullName evidence="1">Kinase-like domain-containing protein</fullName>
    </submittedName>
</protein>
<accession>A0ACC3TFG8</accession>